<dbReference type="InParanoid" id="K0KSN2"/>
<dbReference type="PANTHER" id="PTHR22601">
    <property type="entry name" value="ISP4 LIKE PROTEIN"/>
    <property type="match status" value="1"/>
</dbReference>
<evidence type="ECO:0000256" key="8">
    <source>
        <dbReference type="ARBA" id="ARBA00023136"/>
    </source>
</evidence>
<sequence>MMKRHISSSSSKDDVIELNQVFSNTKTEKQSTFDIEPLGEIGEVFEDFDVNEILDEDADDSPIPEVRAIVSKTDDPNLPVNTLRMWVLGIISTIIGSGVNQFFSMRYPSVTISALVCQLVVYPIGQFLASILPLKTINLGKYLGEFTINPDRKFNYKEHAMITIMANISFTSSYATDVIQAQVAFYGIEAKPAYQVLLVLTCQLFGLGVAGLFDNFLVKPSAIYWPTTLANVALFKSIHSKENKLANGWKITRLRFFMIVFLSSFAYYWLPGYIFTGLSYFTFICWAAPNNVVVNQLFGQVQGLGFFPLTFDWAQIAYNGSPLVTPLYAQLNALVGVAFFIMFLTPLLYYKNAFFSAYLPISSSNVFDNMGNEYNGTRIIDSNGRLDLEAYQNYSPPYLAVAYAIAYGSSYAVLTCGPIYAILYHGKDIYNGFKGRLKKDIHVRLMDEYPSVPKWWYVLLSVVVFGITCTIMEVYHTQWPIWGIFLAFVLVILFILPIGLVYGATNINTNNMTVLVQLLSGYLLPGLPIVSLTFKFYAYTGVLQALSFSSDMKLGYYMKIPKRTIFFGQLIACTIGALVQVGVLIFMLNNVEGICTSDQVDNFTCPQGRVNFAASVVWGAAGPKRIFGPSTIYGGLLHLFWIGPVVTIITYCLMKKFPENKILKNLNWVVIFGCLGNFPPATGINYTTWVLVGVIFNYYIRKKYSQWWSKYLYVLSCGLDVGLALGGIIIFFALSYPGISLNWKGNTIYNDTADGLGTPYLKMPEKGYFGFDTWN</sequence>
<keyword evidence="6" id="KW-0653">Protein transport</keyword>
<comment type="similarity">
    <text evidence="2">Belongs to the oligopeptide OPT transporter family.</text>
</comment>
<reference evidence="10 11" key="1">
    <citation type="journal article" date="2012" name="Eukaryot. Cell">
        <title>Draft genome sequence of Wickerhamomyces ciferrii NRRL Y-1031 F-60-10.</title>
        <authorList>
            <person name="Schneider J."/>
            <person name="Andrea H."/>
            <person name="Blom J."/>
            <person name="Jaenicke S."/>
            <person name="Ruckert C."/>
            <person name="Schorsch C."/>
            <person name="Szczepanowski R."/>
            <person name="Farwick M."/>
            <person name="Goesmann A."/>
            <person name="Puhler A."/>
            <person name="Schaffer S."/>
            <person name="Tauch A."/>
            <person name="Kohler T."/>
            <person name="Brinkrolf K."/>
        </authorList>
    </citation>
    <scope>NUCLEOTIDE SEQUENCE [LARGE SCALE GENOMIC DNA]</scope>
    <source>
        <strain evidence="11">ATCC 14091 / BCRC 22168 / CBS 111 / JCM 3599 / NBRC 0793 / NRRL Y-1031 F-60-10</strain>
    </source>
</reference>
<feature type="transmembrane region" description="Helical" evidence="9">
    <location>
        <begin position="564"/>
        <end position="588"/>
    </location>
</feature>
<evidence type="ECO:0000256" key="1">
    <source>
        <dbReference type="ARBA" id="ARBA00004141"/>
    </source>
</evidence>
<dbReference type="HOGENOM" id="CLU_004965_1_1_1"/>
<evidence type="ECO:0000256" key="6">
    <source>
        <dbReference type="ARBA" id="ARBA00022927"/>
    </source>
</evidence>
<keyword evidence="8 9" id="KW-0472">Membrane</keyword>
<feature type="transmembrane region" description="Helical" evidence="9">
    <location>
        <begin position="632"/>
        <end position="654"/>
    </location>
</feature>
<dbReference type="eggNOG" id="KOG2262">
    <property type="taxonomic scope" value="Eukaryota"/>
</dbReference>
<comment type="subcellular location">
    <subcellularLocation>
        <location evidence="1">Membrane</location>
        <topology evidence="1">Multi-pass membrane protein</topology>
    </subcellularLocation>
</comment>
<evidence type="ECO:0000256" key="4">
    <source>
        <dbReference type="ARBA" id="ARBA00022692"/>
    </source>
</evidence>
<evidence type="ECO:0000256" key="7">
    <source>
        <dbReference type="ARBA" id="ARBA00022989"/>
    </source>
</evidence>
<dbReference type="GO" id="GO:0015031">
    <property type="term" value="P:protein transport"/>
    <property type="evidence" value="ECO:0007669"/>
    <property type="project" value="UniProtKB-KW"/>
</dbReference>
<organism evidence="10 11">
    <name type="scientific">Wickerhamomyces ciferrii (strain ATCC 14091 / BCRC 22168 / CBS 111 / JCM 3599 / NBRC 0793 / NRRL Y-1031 F-60-10)</name>
    <name type="common">Yeast</name>
    <name type="synonym">Pichia ciferrii</name>
    <dbReference type="NCBI Taxonomy" id="1206466"/>
    <lineage>
        <taxon>Eukaryota</taxon>
        <taxon>Fungi</taxon>
        <taxon>Dikarya</taxon>
        <taxon>Ascomycota</taxon>
        <taxon>Saccharomycotina</taxon>
        <taxon>Saccharomycetes</taxon>
        <taxon>Phaffomycetales</taxon>
        <taxon>Wickerhamomycetaceae</taxon>
        <taxon>Wickerhamomyces</taxon>
    </lineage>
</organism>
<dbReference type="InterPro" id="IPR004813">
    <property type="entry name" value="OPT"/>
</dbReference>
<feature type="transmembrane region" description="Helical" evidence="9">
    <location>
        <begin position="398"/>
        <end position="423"/>
    </location>
</feature>
<gene>
    <name evidence="10" type="ORF">BN7_3895</name>
</gene>
<keyword evidence="11" id="KW-1185">Reference proteome</keyword>
<feature type="transmembrane region" description="Helical" evidence="9">
    <location>
        <begin position="327"/>
        <end position="350"/>
    </location>
</feature>
<dbReference type="GO" id="GO:0035673">
    <property type="term" value="F:oligopeptide transmembrane transporter activity"/>
    <property type="evidence" value="ECO:0007669"/>
    <property type="project" value="InterPro"/>
</dbReference>
<dbReference type="NCBIfam" id="TIGR00727">
    <property type="entry name" value="ISP4_OPT"/>
    <property type="match status" value="1"/>
</dbReference>
<accession>K0KSN2</accession>
<keyword evidence="4 9" id="KW-0812">Transmembrane</keyword>
<dbReference type="NCBIfam" id="TIGR00728">
    <property type="entry name" value="OPT_sfam"/>
    <property type="match status" value="1"/>
</dbReference>
<evidence type="ECO:0000256" key="3">
    <source>
        <dbReference type="ARBA" id="ARBA00022448"/>
    </source>
</evidence>
<evidence type="ECO:0000256" key="2">
    <source>
        <dbReference type="ARBA" id="ARBA00008807"/>
    </source>
</evidence>
<dbReference type="InterPro" id="IPR004648">
    <property type="entry name" value="Oligpept_transpt"/>
</dbReference>
<name>K0KSN2_WICCF</name>
<dbReference type="GO" id="GO:0016020">
    <property type="term" value="C:membrane"/>
    <property type="evidence" value="ECO:0007669"/>
    <property type="project" value="UniProtKB-SubCell"/>
</dbReference>
<feature type="transmembrane region" description="Helical" evidence="9">
    <location>
        <begin position="455"/>
        <end position="475"/>
    </location>
</feature>
<feature type="transmembrane region" description="Helical" evidence="9">
    <location>
        <begin position="522"/>
        <end position="543"/>
    </location>
</feature>
<feature type="transmembrane region" description="Helical" evidence="9">
    <location>
        <begin position="482"/>
        <end position="502"/>
    </location>
</feature>
<feature type="transmembrane region" description="Helical" evidence="9">
    <location>
        <begin position="666"/>
        <end position="699"/>
    </location>
</feature>
<keyword evidence="3" id="KW-0813">Transport</keyword>
<feature type="transmembrane region" description="Helical" evidence="9">
    <location>
        <begin position="196"/>
        <end position="216"/>
    </location>
</feature>
<proteinExistence type="inferred from homology"/>
<keyword evidence="5" id="KW-0571">Peptide transport</keyword>
<evidence type="ECO:0000313" key="11">
    <source>
        <dbReference type="Proteomes" id="UP000009328"/>
    </source>
</evidence>
<feature type="transmembrane region" description="Helical" evidence="9">
    <location>
        <begin position="109"/>
        <end position="132"/>
    </location>
</feature>
<protein>
    <submittedName>
        <fullName evidence="10">Oligopeptide transporter</fullName>
    </submittedName>
</protein>
<feature type="transmembrane region" description="Helical" evidence="9">
    <location>
        <begin position="85"/>
        <end position="103"/>
    </location>
</feature>
<keyword evidence="7 9" id="KW-1133">Transmembrane helix</keyword>
<evidence type="ECO:0000313" key="10">
    <source>
        <dbReference type="EMBL" id="CCH44333.1"/>
    </source>
</evidence>
<dbReference type="Pfam" id="PF03169">
    <property type="entry name" value="OPT"/>
    <property type="match status" value="1"/>
</dbReference>
<feature type="transmembrane region" description="Helical" evidence="9">
    <location>
        <begin position="711"/>
        <end position="734"/>
    </location>
</feature>
<evidence type="ECO:0000256" key="9">
    <source>
        <dbReference type="SAM" id="Phobius"/>
    </source>
</evidence>
<dbReference type="EMBL" id="CAIF01000120">
    <property type="protein sequence ID" value="CCH44333.1"/>
    <property type="molecule type" value="Genomic_DNA"/>
</dbReference>
<dbReference type="Proteomes" id="UP000009328">
    <property type="component" value="Unassembled WGS sequence"/>
</dbReference>
<evidence type="ECO:0000256" key="5">
    <source>
        <dbReference type="ARBA" id="ARBA00022856"/>
    </source>
</evidence>
<dbReference type="AlphaFoldDB" id="K0KSN2"/>
<comment type="caution">
    <text evidence="10">The sequence shown here is derived from an EMBL/GenBank/DDBJ whole genome shotgun (WGS) entry which is preliminary data.</text>
</comment>